<evidence type="ECO:0000313" key="1">
    <source>
        <dbReference type="EMBL" id="QWM89536.1"/>
    </source>
</evidence>
<proteinExistence type="predicted"/>
<dbReference type="RefSeq" id="YP_010359108.1">
    <property type="nucleotide sequence ID" value="NC_062769.1"/>
</dbReference>
<organism evidence="1 2">
    <name type="scientific">uncultured phage cr36_1</name>
    <dbReference type="NCBI Taxonomy" id="2986397"/>
    <lineage>
        <taxon>Viruses</taxon>
        <taxon>Duplodnaviria</taxon>
        <taxon>Heunggongvirae</taxon>
        <taxon>Uroviricota</taxon>
        <taxon>Caudoviricetes</taxon>
        <taxon>Crassvirales</taxon>
        <taxon>Intestiviridae</taxon>
        <taxon>Churivirinae</taxon>
        <taxon>Jahgtovirus</taxon>
        <taxon>Jahgtovirus gastrointestinalis</taxon>
    </lineage>
</organism>
<name>A0AAE7RUD4_9CAUD</name>
<accession>A0AAE7RUD4</accession>
<dbReference type="Proteomes" id="UP000827426">
    <property type="component" value="Segment"/>
</dbReference>
<evidence type="ECO:0000313" key="2">
    <source>
        <dbReference type="Proteomes" id="UP000827426"/>
    </source>
</evidence>
<dbReference type="GeneID" id="75690971"/>
<protein>
    <submittedName>
        <fullName evidence="1">Uncharacterized protein</fullName>
    </submittedName>
</protein>
<gene>
    <name evidence="1" type="primary">gp_16220</name>
</gene>
<reference evidence="1 2" key="1">
    <citation type="submission" date="2021-04" db="EMBL/GenBank/DDBJ databases">
        <authorList>
            <person name="Shkoporov A.N."/>
            <person name="Stockdale S.R."/>
            <person name="Guerin E."/>
            <person name="Ross R.P."/>
            <person name="Hill C."/>
        </authorList>
    </citation>
    <scope>NUCLEOTIDE SEQUENCE [LARGE SCALE GENOMIC DNA]</scope>
    <source>
        <strain evidence="2">cr36_1</strain>
    </source>
</reference>
<keyword evidence="2" id="KW-1185">Reference proteome</keyword>
<dbReference type="KEGG" id="vg:75690971"/>
<dbReference type="EMBL" id="MZ130479">
    <property type="protein sequence ID" value="QWM89536.1"/>
    <property type="molecule type" value="Genomic_DNA"/>
</dbReference>
<sequence length="178" mass="20964">MIREEEYKPLPKAQEELRVINFNSFAPLRRIAINSFGNSGAVHSYYFMYPLTDEEESYLNHIKQQMIDNPNTLFRISLSDGTPIDFSKIKIYGNFDFDNAEHIAIIKEYLAKDLYSSHKIPREFNYETNTSVSKGNFIQWTESTDYLKCFKFYHARIGKPNKYIIVRLTANEIRHKSV</sequence>